<dbReference type="Gene3D" id="4.10.860.20">
    <property type="entry name" value="Rabenosyn, Rab binding domain"/>
    <property type="match status" value="1"/>
</dbReference>
<evidence type="ECO:0000313" key="2">
    <source>
        <dbReference type="EMBL" id="VDP33895.1"/>
    </source>
</evidence>
<dbReference type="InterPro" id="IPR036531">
    <property type="entry name" value="Rbsn_Rab-bd_sf"/>
</dbReference>
<dbReference type="InterPro" id="IPR021565">
    <property type="entry name" value="Rbsn_Rab-bd"/>
</dbReference>
<dbReference type="EMBL" id="UZAM01014433">
    <property type="protein sequence ID" value="VDP33895.1"/>
    <property type="molecule type" value="Genomic_DNA"/>
</dbReference>
<reference evidence="2 3" key="2">
    <citation type="submission" date="2018-11" db="EMBL/GenBank/DDBJ databases">
        <authorList>
            <consortium name="Pathogen Informatics"/>
        </authorList>
    </citation>
    <scope>NUCLEOTIDE SEQUENCE [LARGE SCALE GENOMIC DNA]</scope>
</reference>
<evidence type="ECO:0000259" key="1">
    <source>
        <dbReference type="Pfam" id="PF11464"/>
    </source>
</evidence>
<evidence type="ECO:0000313" key="4">
    <source>
        <dbReference type="WBParaSite" id="SBAD_0001107001-mRNA-1"/>
    </source>
</evidence>
<accession>A0A183J4A0</accession>
<gene>
    <name evidence="2" type="ORF">SBAD_LOCUS10697</name>
</gene>
<protein>
    <submittedName>
        <fullName evidence="4">Rbsn domain-containing protein</fullName>
    </submittedName>
</protein>
<dbReference type="SUPFAM" id="SSF140125">
    <property type="entry name" value="Rabenosyn-5 Rab-binding domain-like"/>
    <property type="match status" value="1"/>
</dbReference>
<keyword evidence="3" id="KW-1185">Reference proteome</keyword>
<feature type="domain" description="Rabenosyn Rab binding" evidence="1">
    <location>
        <begin position="200"/>
        <end position="240"/>
    </location>
</feature>
<reference evidence="4" key="1">
    <citation type="submission" date="2016-06" db="UniProtKB">
        <authorList>
            <consortium name="WormBaseParasite"/>
        </authorList>
    </citation>
    <scope>IDENTIFICATION</scope>
</reference>
<dbReference type="Proteomes" id="UP000270296">
    <property type="component" value="Unassembled WGS sequence"/>
</dbReference>
<dbReference type="OrthoDB" id="166134at2759"/>
<organism evidence="4">
    <name type="scientific">Soboliphyme baturini</name>
    <dbReference type="NCBI Taxonomy" id="241478"/>
    <lineage>
        <taxon>Eukaryota</taxon>
        <taxon>Metazoa</taxon>
        <taxon>Ecdysozoa</taxon>
        <taxon>Nematoda</taxon>
        <taxon>Enoplea</taxon>
        <taxon>Dorylaimia</taxon>
        <taxon>Dioctophymatida</taxon>
        <taxon>Dioctophymatoidea</taxon>
        <taxon>Soboliphymatidae</taxon>
        <taxon>Soboliphyme</taxon>
    </lineage>
</organism>
<proteinExistence type="predicted"/>
<name>A0A183J4A0_9BILA</name>
<evidence type="ECO:0000313" key="3">
    <source>
        <dbReference type="Proteomes" id="UP000270296"/>
    </source>
</evidence>
<dbReference type="AlphaFoldDB" id="A0A183J4A0"/>
<dbReference type="WBParaSite" id="SBAD_0001107001-mRNA-1">
    <property type="protein sequence ID" value="SBAD_0001107001-mRNA-1"/>
    <property type="gene ID" value="SBAD_0001107001"/>
</dbReference>
<sequence>MNSEPPIMVQMYENMRSLMAEVSKLVPSFHRMCESLWAGQSLYNLENAQSLRAKLSSFLQHIEFVSDKIAKLDVPNDENFPRVSTAVLQRNIRSHVMHFIESATQQMPSLPSQSEYLERRDRARQLLHDQLEKERSEVRVWNDKNPAATVDNGEERLVSYLDSPGESGTFDRRESEGLLHGFSATGDHSNLFIDNDVVDPLQEQTLLLKDYIRQATLEGRLDVAECLESNLKELLQEIEMQQRSS</sequence>
<dbReference type="Pfam" id="PF11464">
    <property type="entry name" value="Rbsn"/>
    <property type="match status" value="1"/>
</dbReference>